<dbReference type="InterPro" id="IPR004629">
    <property type="entry name" value="WecG_TagA_CpsF"/>
</dbReference>
<proteinExistence type="predicted"/>
<name>A0A7X5JAG1_9HYPH</name>
<reference evidence="2" key="1">
    <citation type="submission" date="2020-01" db="EMBL/GenBank/DDBJ databases">
        <authorList>
            <person name="Fang Y."/>
            <person name="Sun R."/>
            <person name="Nie L."/>
            <person name="He J."/>
            <person name="Hao L."/>
            <person name="Wang L."/>
            <person name="Su S."/>
            <person name="Lv E."/>
            <person name="Zhang Z."/>
            <person name="Xie R."/>
            <person name="Liu H."/>
        </authorList>
    </citation>
    <scope>NUCLEOTIDE SEQUENCE [LARGE SCALE GENOMIC DNA]</scope>
    <source>
        <strain evidence="2">XCT-53</strain>
    </source>
</reference>
<dbReference type="Pfam" id="PF03808">
    <property type="entry name" value="Glyco_tran_WecG"/>
    <property type="match status" value="1"/>
</dbReference>
<dbReference type="NCBIfam" id="TIGR00696">
    <property type="entry name" value="wecG_tagA_cpsF"/>
    <property type="match status" value="1"/>
</dbReference>
<gene>
    <name evidence="1" type="ORF">GWI72_14050</name>
</gene>
<evidence type="ECO:0000313" key="2">
    <source>
        <dbReference type="Proteomes" id="UP000586722"/>
    </source>
</evidence>
<dbReference type="GO" id="GO:0016758">
    <property type="term" value="F:hexosyltransferase activity"/>
    <property type="evidence" value="ECO:0007669"/>
    <property type="project" value="TreeGrafter"/>
</dbReference>
<organism evidence="1 2">
    <name type="scientific">Pannonibacter tanglangensis</name>
    <dbReference type="NCBI Taxonomy" id="2750084"/>
    <lineage>
        <taxon>Bacteria</taxon>
        <taxon>Pseudomonadati</taxon>
        <taxon>Pseudomonadota</taxon>
        <taxon>Alphaproteobacteria</taxon>
        <taxon>Hyphomicrobiales</taxon>
        <taxon>Stappiaceae</taxon>
        <taxon>Pannonibacter</taxon>
    </lineage>
</organism>
<dbReference type="CDD" id="cd06533">
    <property type="entry name" value="Glyco_transf_WecG_TagA"/>
    <property type="match status" value="1"/>
</dbReference>
<dbReference type="EMBL" id="JAABLQ010000001">
    <property type="protein sequence ID" value="NBN79396.1"/>
    <property type="molecule type" value="Genomic_DNA"/>
</dbReference>
<dbReference type="Proteomes" id="UP000586722">
    <property type="component" value="Unassembled WGS sequence"/>
</dbReference>
<dbReference type="PANTHER" id="PTHR34136">
    <property type="match status" value="1"/>
</dbReference>
<evidence type="ECO:0000313" key="1">
    <source>
        <dbReference type="EMBL" id="NBN79396.1"/>
    </source>
</evidence>
<protein>
    <submittedName>
        <fullName evidence="1">WecB/TagA/CpsF family glycosyltransferase</fullName>
    </submittedName>
</protein>
<dbReference type="PANTHER" id="PTHR34136:SF1">
    <property type="entry name" value="UDP-N-ACETYL-D-MANNOSAMINURONIC ACID TRANSFERASE"/>
    <property type="match status" value="1"/>
</dbReference>
<sequence>MIRSAMLLRLKMDIGICNANTVLQAMDSPAYARTLSRMTLFNDGIGVDIANRALTGAPFPANLNGTDLVPFILHTIGLPLRIYLLGAKPEPVARAAEHIEDNYPGHHVAGFRDGYFGPDELDDVIADINAAKADLLLVGMGNPRQEQFIVDNRARLNPTVCIGVGALFDFMSGEVVRAPQVLQAAGLEWLFRLMQEPRRLGKRYTIGIYRFLAAVYRLRQETRRAAALEAERTRPPML</sequence>
<comment type="caution">
    <text evidence="1">The sequence shown here is derived from an EMBL/GenBank/DDBJ whole genome shotgun (WGS) entry which is preliminary data.</text>
</comment>
<keyword evidence="2" id="KW-1185">Reference proteome</keyword>
<accession>A0A7X5JAG1</accession>
<dbReference type="AlphaFoldDB" id="A0A7X5JAG1"/>